<dbReference type="Gene3D" id="1.10.287.130">
    <property type="match status" value="1"/>
</dbReference>
<keyword evidence="7" id="KW-0902">Two-component regulatory system</keyword>
<evidence type="ECO:0000256" key="3">
    <source>
        <dbReference type="ARBA" id="ARBA00012438"/>
    </source>
</evidence>
<evidence type="ECO:0000256" key="6">
    <source>
        <dbReference type="ARBA" id="ARBA00022777"/>
    </source>
</evidence>
<evidence type="ECO:0000256" key="2">
    <source>
        <dbReference type="ARBA" id="ARBA00004429"/>
    </source>
</evidence>
<dbReference type="InterPro" id="IPR003661">
    <property type="entry name" value="HisK_dim/P_dom"/>
</dbReference>
<gene>
    <name evidence="11" type="ORF">OFBG_01489</name>
</gene>
<dbReference type="PROSITE" id="PS50109">
    <property type="entry name" value="HIS_KIN"/>
    <property type="match status" value="1"/>
</dbReference>
<dbReference type="SMART" id="SM00387">
    <property type="entry name" value="HATPase_c"/>
    <property type="match status" value="1"/>
</dbReference>
<dbReference type="eggNOG" id="COG2205">
    <property type="taxonomic scope" value="Bacteria"/>
</dbReference>
<dbReference type="Proteomes" id="UP000005089">
    <property type="component" value="Unassembled WGS sequence"/>
</dbReference>
<feature type="domain" description="Histidine kinase" evidence="9">
    <location>
        <begin position="320"/>
        <end position="544"/>
    </location>
</feature>
<dbReference type="Pfam" id="PF02518">
    <property type="entry name" value="HATPase_c"/>
    <property type="match status" value="1"/>
</dbReference>
<proteinExistence type="predicted"/>
<dbReference type="CDD" id="cd00082">
    <property type="entry name" value="HisKA"/>
    <property type="match status" value="1"/>
</dbReference>
<dbReference type="FunFam" id="3.30.565.10:FF:000006">
    <property type="entry name" value="Sensor histidine kinase WalK"/>
    <property type="match status" value="1"/>
</dbReference>
<dbReference type="EMBL" id="GG658170">
    <property type="protein sequence ID" value="EEO30461.1"/>
    <property type="molecule type" value="Genomic_DNA"/>
</dbReference>
<accession>C3XB85</accession>
<evidence type="ECO:0000259" key="10">
    <source>
        <dbReference type="PROSITE" id="PS50110"/>
    </source>
</evidence>
<dbReference type="PRINTS" id="PR00344">
    <property type="entry name" value="BCTRLSENSOR"/>
</dbReference>
<dbReference type="eggNOG" id="COG0784">
    <property type="taxonomic scope" value="Bacteria"/>
</dbReference>
<dbReference type="InterPro" id="IPR035965">
    <property type="entry name" value="PAS-like_dom_sf"/>
</dbReference>
<keyword evidence="6" id="KW-0418">Kinase</keyword>
<dbReference type="Pfam" id="PF00512">
    <property type="entry name" value="HisKA"/>
    <property type="match status" value="1"/>
</dbReference>
<dbReference type="InterPro" id="IPR004358">
    <property type="entry name" value="Sig_transdc_His_kin-like_C"/>
</dbReference>
<protein>
    <recommendedName>
        <fullName evidence="3">histidine kinase</fullName>
        <ecNumber evidence="3">2.7.13.3</ecNumber>
    </recommendedName>
</protein>
<dbReference type="NCBIfam" id="TIGR00229">
    <property type="entry name" value="sensory_box"/>
    <property type="match status" value="1"/>
</dbReference>
<dbReference type="InterPro" id="IPR036097">
    <property type="entry name" value="HisK_dim/P_sf"/>
</dbReference>
<dbReference type="STRING" id="847.BRW83_0611"/>
<evidence type="ECO:0000313" key="12">
    <source>
        <dbReference type="Proteomes" id="UP000005089"/>
    </source>
</evidence>
<name>C3XB85_OXAFO</name>
<keyword evidence="5" id="KW-0808">Transferase</keyword>
<dbReference type="InterPro" id="IPR036890">
    <property type="entry name" value="HATPase_C_sf"/>
</dbReference>
<dbReference type="InterPro" id="IPR005467">
    <property type="entry name" value="His_kinase_dom"/>
</dbReference>
<feature type="modified residue" description="4-aspartylphosphate" evidence="8">
    <location>
        <position position="613"/>
    </location>
</feature>
<dbReference type="InterPro" id="IPR011006">
    <property type="entry name" value="CheY-like_superfamily"/>
</dbReference>
<dbReference type="InterPro" id="IPR001789">
    <property type="entry name" value="Sig_transdc_resp-reg_receiver"/>
</dbReference>
<dbReference type="EC" id="2.7.13.3" evidence="3"/>
<dbReference type="GO" id="GO:0000155">
    <property type="term" value="F:phosphorelay sensor kinase activity"/>
    <property type="evidence" value="ECO:0007669"/>
    <property type="project" value="InterPro"/>
</dbReference>
<dbReference type="HOGENOM" id="CLU_000445_114_15_4"/>
<dbReference type="PROSITE" id="PS50110">
    <property type="entry name" value="RESPONSE_REGULATORY"/>
    <property type="match status" value="2"/>
</dbReference>
<dbReference type="Pfam" id="PF00072">
    <property type="entry name" value="Response_reg"/>
    <property type="match status" value="2"/>
</dbReference>
<evidence type="ECO:0000256" key="4">
    <source>
        <dbReference type="ARBA" id="ARBA00022553"/>
    </source>
</evidence>
<evidence type="ECO:0000256" key="1">
    <source>
        <dbReference type="ARBA" id="ARBA00000085"/>
    </source>
</evidence>
<dbReference type="GO" id="GO:0005886">
    <property type="term" value="C:plasma membrane"/>
    <property type="evidence" value="ECO:0007669"/>
    <property type="project" value="UniProtKB-SubCell"/>
</dbReference>
<keyword evidence="4 8" id="KW-0597">Phosphoprotein</keyword>
<dbReference type="CDD" id="cd17546">
    <property type="entry name" value="REC_hyHK_CKI1_RcsC-like"/>
    <property type="match status" value="2"/>
</dbReference>
<dbReference type="PANTHER" id="PTHR45339:SF1">
    <property type="entry name" value="HYBRID SIGNAL TRANSDUCTION HISTIDINE KINASE J"/>
    <property type="match status" value="1"/>
</dbReference>
<dbReference type="Pfam" id="PF13426">
    <property type="entry name" value="PAS_9"/>
    <property type="match status" value="2"/>
</dbReference>
<dbReference type="SMART" id="SM00388">
    <property type="entry name" value="HisKA"/>
    <property type="match status" value="1"/>
</dbReference>
<comment type="catalytic activity">
    <reaction evidence="1">
        <text>ATP + protein L-histidine = ADP + protein N-phospho-L-histidine.</text>
        <dbReference type="EC" id="2.7.13.3"/>
    </reaction>
</comment>
<evidence type="ECO:0000259" key="9">
    <source>
        <dbReference type="PROSITE" id="PS50109"/>
    </source>
</evidence>
<dbReference type="SUPFAM" id="SSF55785">
    <property type="entry name" value="PYP-like sensor domain (PAS domain)"/>
    <property type="match status" value="2"/>
</dbReference>
<organism evidence="11 12">
    <name type="scientific">Oxalobacter formigenes OXCC13</name>
    <dbReference type="NCBI Taxonomy" id="556269"/>
    <lineage>
        <taxon>Bacteria</taxon>
        <taxon>Pseudomonadati</taxon>
        <taxon>Pseudomonadota</taxon>
        <taxon>Betaproteobacteria</taxon>
        <taxon>Burkholderiales</taxon>
        <taxon>Oxalobacteraceae</taxon>
        <taxon>Oxalobacter</taxon>
    </lineage>
</organism>
<dbReference type="Gene3D" id="3.30.565.10">
    <property type="entry name" value="Histidine kinase-like ATPase, C-terminal domain"/>
    <property type="match status" value="1"/>
</dbReference>
<evidence type="ECO:0000313" key="11">
    <source>
        <dbReference type="EMBL" id="EEO30461.1"/>
    </source>
</evidence>
<feature type="domain" description="Response regulatory" evidence="10">
    <location>
        <begin position="702"/>
        <end position="823"/>
    </location>
</feature>
<dbReference type="Gene3D" id="3.30.450.20">
    <property type="entry name" value="PAS domain"/>
    <property type="match status" value="2"/>
</dbReference>
<dbReference type="SUPFAM" id="SSF47384">
    <property type="entry name" value="Homodimeric domain of signal transducing histidine kinase"/>
    <property type="match status" value="1"/>
</dbReference>
<dbReference type="InterPro" id="IPR000014">
    <property type="entry name" value="PAS"/>
</dbReference>
<evidence type="ECO:0000256" key="8">
    <source>
        <dbReference type="PROSITE-ProRule" id="PRU00169"/>
    </source>
</evidence>
<evidence type="ECO:0000256" key="5">
    <source>
        <dbReference type="ARBA" id="ARBA00022679"/>
    </source>
</evidence>
<comment type="subcellular location">
    <subcellularLocation>
        <location evidence="2">Cell inner membrane</location>
        <topology evidence="2">Multi-pass membrane protein</topology>
    </subcellularLocation>
</comment>
<reference evidence="11 12" key="1">
    <citation type="submission" date="2009-02" db="EMBL/GenBank/DDBJ databases">
        <title>The Genome Sequence of Oxalobacter formigenes OXCC13.</title>
        <authorList>
            <consortium name="The Broad Institute Genome Sequencing Platform"/>
            <person name="Ward D."/>
            <person name="Young S.K."/>
            <person name="Kodira C.D."/>
            <person name="Zeng Q."/>
            <person name="Koehrsen M."/>
            <person name="Alvarado L."/>
            <person name="Berlin A."/>
            <person name="Borenstein D."/>
            <person name="Chen Z."/>
            <person name="Engels R."/>
            <person name="Freedman E."/>
            <person name="Gellesch M."/>
            <person name="Goldberg J."/>
            <person name="Griggs A."/>
            <person name="Gujja S."/>
            <person name="Heiman D."/>
            <person name="Hepburn T."/>
            <person name="Howarth C."/>
            <person name="Jen D."/>
            <person name="Larson L."/>
            <person name="Lewis B."/>
            <person name="Mehta T."/>
            <person name="Park D."/>
            <person name="Pearson M."/>
            <person name="Roberts A."/>
            <person name="Saif S."/>
            <person name="Shea T."/>
            <person name="Shenoy N."/>
            <person name="Sisk P."/>
            <person name="Stolte C."/>
            <person name="Sykes S."/>
            <person name="Walk T."/>
            <person name="White J."/>
            <person name="Yandava C."/>
            <person name="Allison M.J."/>
            <person name="Lander E."/>
            <person name="Nusbaum C."/>
            <person name="Galagan J."/>
            <person name="Birren B."/>
        </authorList>
    </citation>
    <scope>NUCLEOTIDE SEQUENCE [LARGE SCALE GENOMIC DNA]</scope>
    <source>
        <strain evidence="11 12">OXCC13</strain>
    </source>
</reference>
<evidence type="ECO:0000256" key="7">
    <source>
        <dbReference type="ARBA" id="ARBA00023012"/>
    </source>
</evidence>
<dbReference type="PANTHER" id="PTHR45339">
    <property type="entry name" value="HYBRID SIGNAL TRANSDUCTION HISTIDINE KINASE J"/>
    <property type="match status" value="1"/>
</dbReference>
<dbReference type="SUPFAM" id="SSF55874">
    <property type="entry name" value="ATPase domain of HSP90 chaperone/DNA topoisomerase II/histidine kinase"/>
    <property type="match status" value="1"/>
</dbReference>
<dbReference type="InterPro" id="IPR003594">
    <property type="entry name" value="HATPase_dom"/>
</dbReference>
<dbReference type="AlphaFoldDB" id="C3XB85"/>
<dbReference type="SMART" id="SM00448">
    <property type="entry name" value="REC"/>
    <property type="match status" value="2"/>
</dbReference>
<keyword evidence="12" id="KW-1185">Reference proteome</keyword>
<feature type="modified residue" description="4-aspartylphosphate" evidence="8">
    <location>
        <position position="754"/>
    </location>
</feature>
<dbReference type="Gene3D" id="3.40.50.2300">
    <property type="match status" value="2"/>
</dbReference>
<feature type="domain" description="Response regulatory" evidence="10">
    <location>
        <begin position="559"/>
        <end position="679"/>
    </location>
</feature>
<sequence length="825" mass="94408">MIKATFFPFNKIWPLQERAMPKMDDSKNRTGIDGNEAVADYEYHTLMRLLGVSVSKHLLDENYTLVWANDYYYRLIGWPKEEYEARFHNRPDLYYANHQKQWNELVETVTSTIKADRNGYNLVTTMPRKDGSHIWVNISNVFSDEYVNGYQVSYTVITNIDDQIRMQKEQSVTYDNLPGFVARFQVNEEGFRFLGANERFRDFFDSSEQEGLAFGLSNVNTEKNRRVYLQNFSRMRRGERVHFTLQATDKTGGNLWFQVNANCIDWINDNPVYLVIYIDITDITEQRELQRQLEERSVMLHDALQTAERANRSKSEFLSRMSHDIRTPMNAIIGMTAIAGTHIDDRDRVKDCLGKITLSSKLLLGLINEVLDMSRIESGNLAITEEEFCLNDMLQNLVTILQPSVMAKQHTFDIRAHHLRHENVIGDPQHIQQVFLNILSNAIKYTPAGGKIMFDIREKPSNTAGYGLYEFTFEDNGYGMKPEFIEKLFSPFERADDADVLAVQGTGLGMAISRNIVKLINGDIKVKSTYRKGSTFTVELPLKLQNESSVDYCLFMKNAILVVDDDRIACETTCERLDELGIRNEWVLSGEQAIQKIAEKHQSGKDFSMVIIDLKMPKMDGIETTRLIRKQIGSDIPILLASAYDWMEYESKALASGANGFLVKPMLKSALAYAIKKHAMKENEHASVVESSRQKRDYKGKKVLLVEDNELNREIAEVILAESGIRVETAKNGQEALERFMSSSEGYYGLIFMDLQMPVMGGLESTRKIRSLSRKDAQIVPIVAMTANAFREDVEAAKTAGMNEHLAKPLDIDRLHQILDRFISR</sequence>
<dbReference type="SUPFAM" id="SSF52172">
    <property type="entry name" value="CheY-like"/>
    <property type="match status" value="2"/>
</dbReference>